<dbReference type="Proteomes" id="UP000431269">
    <property type="component" value="Chromosome"/>
</dbReference>
<feature type="transmembrane region" description="Helical" evidence="2">
    <location>
        <begin position="109"/>
        <end position="128"/>
    </location>
</feature>
<accession>A0A6I6MI30</accession>
<keyword evidence="2" id="KW-1133">Transmembrane helix</keyword>
<dbReference type="EMBL" id="CP047045">
    <property type="protein sequence ID" value="QGZ93351.1"/>
    <property type="molecule type" value="Genomic_DNA"/>
</dbReference>
<evidence type="ECO:0000313" key="4">
    <source>
        <dbReference type="Proteomes" id="UP000431269"/>
    </source>
</evidence>
<feature type="compositionally biased region" description="Polar residues" evidence="1">
    <location>
        <begin position="154"/>
        <end position="187"/>
    </location>
</feature>
<reference evidence="4" key="1">
    <citation type="submission" date="2019-12" db="EMBL/GenBank/DDBJ databases">
        <title>Complete genome of Terracaulis silvestris 0127_4.</title>
        <authorList>
            <person name="Vieira S."/>
            <person name="Riedel T."/>
            <person name="Sproer C."/>
            <person name="Pascual J."/>
            <person name="Boedeker C."/>
            <person name="Overmann J."/>
        </authorList>
    </citation>
    <scope>NUCLEOTIDE SEQUENCE [LARGE SCALE GENOMIC DNA]</scope>
    <source>
        <strain evidence="4">0127_4</strain>
    </source>
</reference>
<sequence length="259" mass="26938">MRIVFFILALLALAFWGFGVFDMWATLTGWPPYVDQYGADMVAWIQGFPVWRQTIWGASLGFGLIGSLLLFTRDRLSGPALLIAWLLFACGFGYDLAFRDGVRNYGQDGMIASGALVALAAFFAWIGYASSGPARAKPPVMRVAPASVAPQALTEPSANAPASSEITTTASAQQSETPSSEPALTQTGPAEPGPPVAEAAPPTDPASPAEAEEASSPAGGSEPTAQTANEAASPTESETEDGHEPAAPAPRPEDKPTAE</sequence>
<feature type="region of interest" description="Disordered" evidence="1">
    <location>
        <begin position="154"/>
        <end position="259"/>
    </location>
</feature>
<dbReference type="AlphaFoldDB" id="A0A6I6MI30"/>
<keyword evidence="4" id="KW-1185">Reference proteome</keyword>
<keyword evidence="2" id="KW-0472">Membrane</keyword>
<keyword evidence="2" id="KW-0812">Transmembrane</keyword>
<feature type="compositionally biased region" description="Polar residues" evidence="1">
    <location>
        <begin position="224"/>
        <end position="236"/>
    </location>
</feature>
<feature type="transmembrane region" description="Helical" evidence="2">
    <location>
        <begin position="53"/>
        <end position="71"/>
    </location>
</feature>
<protein>
    <submittedName>
        <fullName evidence="3">Uncharacterized protein</fullName>
    </submittedName>
</protein>
<dbReference type="RefSeq" id="WP_158764355.1">
    <property type="nucleotide sequence ID" value="NZ_CP047045.1"/>
</dbReference>
<organism evidence="3 4">
    <name type="scientific">Terricaulis silvestris</name>
    <dbReference type="NCBI Taxonomy" id="2686094"/>
    <lineage>
        <taxon>Bacteria</taxon>
        <taxon>Pseudomonadati</taxon>
        <taxon>Pseudomonadota</taxon>
        <taxon>Alphaproteobacteria</taxon>
        <taxon>Caulobacterales</taxon>
        <taxon>Caulobacteraceae</taxon>
        <taxon>Terricaulis</taxon>
    </lineage>
</organism>
<evidence type="ECO:0000313" key="3">
    <source>
        <dbReference type="EMBL" id="QGZ93351.1"/>
    </source>
</evidence>
<gene>
    <name evidence="3" type="ORF">DSM104635_00161</name>
</gene>
<name>A0A6I6MI30_9CAUL</name>
<evidence type="ECO:0000256" key="2">
    <source>
        <dbReference type="SAM" id="Phobius"/>
    </source>
</evidence>
<dbReference type="KEGG" id="tsv:DSM104635_00161"/>
<evidence type="ECO:0000256" key="1">
    <source>
        <dbReference type="SAM" id="MobiDB-lite"/>
    </source>
</evidence>
<proteinExistence type="predicted"/>
<feature type="compositionally biased region" description="Low complexity" evidence="1">
    <location>
        <begin position="196"/>
        <end position="223"/>
    </location>
</feature>
<feature type="transmembrane region" description="Helical" evidence="2">
    <location>
        <begin position="78"/>
        <end position="97"/>
    </location>
</feature>